<dbReference type="EMBL" id="MRCG01000018">
    <property type="protein sequence ID" value="OKH45111.1"/>
    <property type="molecule type" value="Genomic_DNA"/>
</dbReference>
<dbReference type="OrthoDB" id="527493at2"/>
<accession>A0A1U7J0J3</accession>
<organism evidence="2 3">
    <name type="scientific">Phormidium tenue NIES-30</name>
    <dbReference type="NCBI Taxonomy" id="549789"/>
    <lineage>
        <taxon>Bacteria</taxon>
        <taxon>Bacillati</taxon>
        <taxon>Cyanobacteriota</taxon>
        <taxon>Cyanophyceae</taxon>
        <taxon>Oscillatoriophycideae</taxon>
        <taxon>Oscillatoriales</taxon>
        <taxon>Oscillatoriaceae</taxon>
        <taxon>Phormidium</taxon>
    </lineage>
</organism>
<evidence type="ECO:0000256" key="1">
    <source>
        <dbReference type="SAM" id="MobiDB-lite"/>
    </source>
</evidence>
<proteinExistence type="predicted"/>
<protein>
    <submittedName>
        <fullName evidence="2">Uncharacterized protein</fullName>
    </submittedName>
</protein>
<gene>
    <name evidence="2" type="ORF">NIES30_20215</name>
</gene>
<dbReference type="Proteomes" id="UP000185557">
    <property type="component" value="Unassembled WGS sequence"/>
</dbReference>
<sequence>MSFQRYPLATVQKVSQFIRETLVLPPHEQQPGQLSGQDDDDGPLPDSLNALGDLFRVGDMPEDNIPAPNAEGRWFVSTLDPAEALVKLPGLWMRPGIRLVTYLRQDANGGMGSTVALPGLLGTTEYLDEAISKVTAPDQVPRPMGALPNLMAGIDGDGSLASFLAASIFTREVREFGRFNRYARWVHHRFVTAPPQQIPWQWRTKIPEDFSPKVVLRQDAEIIVEFYTCRVQKPIALFRHIDRYPPNSYTAENQDQVVAVAGNPAG</sequence>
<dbReference type="AlphaFoldDB" id="A0A1U7J0J3"/>
<evidence type="ECO:0000313" key="3">
    <source>
        <dbReference type="Proteomes" id="UP000185557"/>
    </source>
</evidence>
<dbReference type="RefSeq" id="WP_073610264.1">
    <property type="nucleotide sequence ID" value="NZ_MRCG01000018.1"/>
</dbReference>
<reference evidence="2 3" key="1">
    <citation type="submission" date="2016-11" db="EMBL/GenBank/DDBJ databases">
        <title>Draft Genome Sequences of Nine Cyanobacterial Strains from Diverse Habitats.</title>
        <authorList>
            <person name="Zhu T."/>
            <person name="Hou S."/>
            <person name="Lu X."/>
            <person name="Hess W.R."/>
        </authorList>
    </citation>
    <scope>NUCLEOTIDE SEQUENCE [LARGE SCALE GENOMIC DNA]</scope>
    <source>
        <strain evidence="2 3">NIES-30</strain>
    </source>
</reference>
<name>A0A1U7J0J3_9CYAN</name>
<dbReference type="STRING" id="549789.NIES30_20215"/>
<feature type="region of interest" description="Disordered" evidence="1">
    <location>
        <begin position="25"/>
        <end position="46"/>
    </location>
</feature>
<keyword evidence="3" id="KW-1185">Reference proteome</keyword>
<comment type="caution">
    <text evidence="2">The sequence shown here is derived from an EMBL/GenBank/DDBJ whole genome shotgun (WGS) entry which is preliminary data.</text>
</comment>
<evidence type="ECO:0000313" key="2">
    <source>
        <dbReference type="EMBL" id="OKH45111.1"/>
    </source>
</evidence>